<dbReference type="Proteomes" id="UP000324632">
    <property type="component" value="Chromosome 25"/>
</dbReference>
<keyword evidence="2" id="KW-0472">Membrane</keyword>
<feature type="region of interest" description="Disordered" evidence="1">
    <location>
        <begin position="294"/>
        <end position="315"/>
    </location>
</feature>
<dbReference type="InterPro" id="IPR003599">
    <property type="entry name" value="Ig_sub"/>
</dbReference>
<dbReference type="AlphaFoldDB" id="A0A5A9MX61"/>
<evidence type="ECO:0000313" key="5">
    <source>
        <dbReference type="EMBL" id="KAA0702374.1"/>
    </source>
</evidence>
<feature type="signal peptide" evidence="3">
    <location>
        <begin position="1"/>
        <end position="18"/>
    </location>
</feature>
<evidence type="ECO:0000259" key="4">
    <source>
        <dbReference type="PROSITE" id="PS50835"/>
    </source>
</evidence>
<feature type="transmembrane region" description="Helical" evidence="2">
    <location>
        <begin position="149"/>
        <end position="169"/>
    </location>
</feature>
<accession>A0A5A9MX61</accession>
<evidence type="ECO:0000313" key="6">
    <source>
        <dbReference type="Proteomes" id="UP000324632"/>
    </source>
</evidence>
<evidence type="ECO:0000256" key="3">
    <source>
        <dbReference type="SAM" id="SignalP"/>
    </source>
</evidence>
<dbReference type="InterPro" id="IPR013783">
    <property type="entry name" value="Ig-like_fold"/>
</dbReference>
<gene>
    <name evidence="5" type="ORF">E1301_Tti015723</name>
</gene>
<dbReference type="InterPro" id="IPR007110">
    <property type="entry name" value="Ig-like_dom"/>
</dbReference>
<sequence length="321" mass="35729">MWYLFTAIFFFTGYESHACVMTSPDQRVDVGSNVCLLCNFTQCPGHLDLKSLSVEWEFKGISFDAKTISFQIGNHSASTPGHHVKGDVKLGSFDIVLLSVTHENNGTYICKLRHDGIFYKNYTQLIVHSAPLTRRNTPGVNNVETHPPWWVAVVSVAGIVLLMGTVFLWRRTCRSPLQRKDILRQNIAEVETSGQTVDIRYKDTNNSVPVGDMGTQPSSSNADNVYAMITDCSLTVVDMDTRANALNAENIYVSMVTNNSLPGRKMACKSSTQNPDNIYVTMHGSPFTTIAAVKPNRNRRPPSDLKPDHEEPVSAQCHQFI</sequence>
<dbReference type="SMART" id="SM00409">
    <property type="entry name" value="IG"/>
    <property type="match status" value="1"/>
</dbReference>
<dbReference type="SUPFAM" id="SSF48726">
    <property type="entry name" value="Immunoglobulin"/>
    <property type="match status" value="1"/>
</dbReference>
<feature type="compositionally biased region" description="Basic and acidic residues" evidence="1">
    <location>
        <begin position="301"/>
        <end position="312"/>
    </location>
</feature>
<keyword evidence="6" id="KW-1185">Reference proteome</keyword>
<name>A0A5A9MX61_9TELE</name>
<keyword evidence="2" id="KW-0812">Transmembrane</keyword>
<dbReference type="EMBL" id="SOYY01000025">
    <property type="protein sequence ID" value="KAA0702374.1"/>
    <property type="molecule type" value="Genomic_DNA"/>
</dbReference>
<keyword evidence="2" id="KW-1133">Transmembrane helix</keyword>
<evidence type="ECO:0000256" key="1">
    <source>
        <dbReference type="SAM" id="MobiDB-lite"/>
    </source>
</evidence>
<feature type="chain" id="PRO_5022954460" description="Ig-like domain-containing protein" evidence="3">
    <location>
        <begin position="19"/>
        <end position="321"/>
    </location>
</feature>
<protein>
    <recommendedName>
        <fullName evidence="4">Ig-like domain-containing protein</fullName>
    </recommendedName>
</protein>
<dbReference type="PROSITE" id="PS50835">
    <property type="entry name" value="IG_LIKE"/>
    <property type="match status" value="1"/>
</dbReference>
<dbReference type="Gene3D" id="2.60.40.10">
    <property type="entry name" value="Immunoglobulins"/>
    <property type="match status" value="1"/>
</dbReference>
<proteinExistence type="predicted"/>
<comment type="caution">
    <text evidence="5">The sequence shown here is derived from an EMBL/GenBank/DDBJ whole genome shotgun (WGS) entry which is preliminary data.</text>
</comment>
<reference evidence="5 6" key="1">
    <citation type="journal article" date="2019" name="Mol. Ecol. Resour.">
        <title>Chromosome-level genome assembly of Triplophysa tibetana, a fish adapted to the harsh high-altitude environment of the Tibetan Plateau.</title>
        <authorList>
            <person name="Yang X."/>
            <person name="Liu H."/>
            <person name="Ma Z."/>
            <person name="Zou Y."/>
            <person name="Zou M."/>
            <person name="Mao Y."/>
            <person name="Li X."/>
            <person name="Wang H."/>
            <person name="Chen T."/>
            <person name="Wang W."/>
            <person name="Yang R."/>
        </authorList>
    </citation>
    <scope>NUCLEOTIDE SEQUENCE [LARGE SCALE GENOMIC DNA]</scope>
    <source>
        <strain evidence="5">TTIB1903HZAU</strain>
        <tissue evidence="5">Muscle</tissue>
    </source>
</reference>
<organism evidence="5 6">
    <name type="scientific">Triplophysa tibetana</name>
    <dbReference type="NCBI Taxonomy" id="1572043"/>
    <lineage>
        <taxon>Eukaryota</taxon>
        <taxon>Metazoa</taxon>
        <taxon>Chordata</taxon>
        <taxon>Craniata</taxon>
        <taxon>Vertebrata</taxon>
        <taxon>Euteleostomi</taxon>
        <taxon>Actinopterygii</taxon>
        <taxon>Neopterygii</taxon>
        <taxon>Teleostei</taxon>
        <taxon>Ostariophysi</taxon>
        <taxon>Cypriniformes</taxon>
        <taxon>Nemacheilidae</taxon>
        <taxon>Triplophysa</taxon>
    </lineage>
</organism>
<evidence type="ECO:0000256" key="2">
    <source>
        <dbReference type="SAM" id="Phobius"/>
    </source>
</evidence>
<keyword evidence="3" id="KW-0732">Signal</keyword>
<feature type="domain" description="Ig-like" evidence="4">
    <location>
        <begin position="31"/>
        <end position="133"/>
    </location>
</feature>
<dbReference type="InterPro" id="IPR036179">
    <property type="entry name" value="Ig-like_dom_sf"/>
</dbReference>